<name>A0A0F9W0J1_9ZZZZ</name>
<reference evidence="2" key="1">
    <citation type="journal article" date="2015" name="Nature">
        <title>Complex archaea that bridge the gap between prokaryotes and eukaryotes.</title>
        <authorList>
            <person name="Spang A."/>
            <person name="Saw J.H."/>
            <person name="Jorgensen S.L."/>
            <person name="Zaremba-Niedzwiedzka K."/>
            <person name="Martijn J."/>
            <person name="Lind A.E."/>
            <person name="van Eijk R."/>
            <person name="Schleper C."/>
            <person name="Guy L."/>
            <person name="Ettema T.J."/>
        </authorList>
    </citation>
    <scope>NUCLEOTIDE SEQUENCE</scope>
</reference>
<dbReference type="Pfam" id="PF11736">
    <property type="entry name" value="DUF3299"/>
    <property type="match status" value="1"/>
</dbReference>
<dbReference type="InterPro" id="IPR021727">
    <property type="entry name" value="DUF3299"/>
</dbReference>
<evidence type="ECO:0000313" key="2">
    <source>
        <dbReference type="EMBL" id="KKN71603.1"/>
    </source>
</evidence>
<dbReference type="AlphaFoldDB" id="A0A0F9W0J1"/>
<gene>
    <name evidence="2" type="ORF">LCGC14_0419170</name>
</gene>
<comment type="caution">
    <text evidence="2">The sequence shown here is derived from an EMBL/GenBank/DDBJ whole genome shotgun (WGS) entry which is preliminary data.</text>
</comment>
<dbReference type="EMBL" id="LAZR01000380">
    <property type="protein sequence ID" value="KKN71603.1"/>
    <property type="molecule type" value="Genomic_DNA"/>
</dbReference>
<sequence length="178" mass="19218">MRALMKVPLLSLLLMASLSANAARELSWDALIPVGTSEQFGMPAAMHDLSQLADVLSENADTGGTSSSIMDQQQPQAPTVTELDGQEVKLPGYIVPLTLTDENRVTEFLLVPYFGACIHVPPPPSNQIVLVQSKEGIALDAAYVPFWITGTLHVEQSESELASAGYRLSASKIEVFEY</sequence>
<organism evidence="2">
    <name type="scientific">marine sediment metagenome</name>
    <dbReference type="NCBI Taxonomy" id="412755"/>
    <lineage>
        <taxon>unclassified sequences</taxon>
        <taxon>metagenomes</taxon>
        <taxon>ecological metagenomes</taxon>
    </lineage>
</organism>
<dbReference type="Gene3D" id="2.40.50.870">
    <property type="entry name" value="Protein of unknown function (DUF3299)"/>
    <property type="match status" value="1"/>
</dbReference>
<evidence type="ECO:0000256" key="1">
    <source>
        <dbReference type="SAM" id="MobiDB-lite"/>
    </source>
</evidence>
<protein>
    <recommendedName>
        <fullName evidence="3">Lipoprotein</fullName>
    </recommendedName>
</protein>
<evidence type="ECO:0008006" key="3">
    <source>
        <dbReference type="Google" id="ProtNLM"/>
    </source>
</evidence>
<feature type="compositionally biased region" description="Polar residues" evidence="1">
    <location>
        <begin position="59"/>
        <end position="79"/>
    </location>
</feature>
<feature type="region of interest" description="Disordered" evidence="1">
    <location>
        <begin position="59"/>
        <end position="81"/>
    </location>
</feature>
<proteinExistence type="predicted"/>
<accession>A0A0F9W0J1</accession>